<evidence type="ECO:0000256" key="2">
    <source>
        <dbReference type="ARBA" id="ARBA00023002"/>
    </source>
</evidence>
<dbReference type="PATRIC" id="fig|1618776.3.peg.300"/>
<comment type="similarity">
    <text evidence="1">Belongs to the short-chain dehydrogenases/reductases (SDR) family.</text>
</comment>
<dbReference type="EMBL" id="LBYC01000005">
    <property type="protein sequence ID" value="KKR43314.1"/>
    <property type="molecule type" value="Genomic_DNA"/>
</dbReference>
<dbReference type="GO" id="GO:0048038">
    <property type="term" value="F:quinone binding"/>
    <property type="evidence" value="ECO:0007669"/>
    <property type="project" value="TreeGrafter"/>
</dbReference>
<proteinExistence type="inferred from homology"/>
<dbReference type="InterPro" id="IPR002347">
    <property type="entry name" value="SDR_fam"/>
</dbReference>
<gene>
    <name evidence="3" type="ORF">UT78_C0005G0038</name>
</gene>
<name>A0A0G0QSB0_9BACT</name>
<dbReference type="PROSITE" id="PS00061">
    <property type="entry name" value="ADH_SHORT"/>
    <property type="match status" value="1"/>
</dbReference>
<reference evidence="3 4" key="1">
    <citation type="journal article" date="2015" name="Nature">
        <title>rRNA introns, odd ribosomes, and small enigmatic genomes across a large radiation of phyla.</title>
        <authorList>
            <person name="Brown C.T."/>
            <person name="Hug L.A."/>
            <person name="Thomas B.C."/>
            <person name="Sharon I."/>
            <person name="Castelle C.J."/>
            <person name="Singh A."/>
            <person name="Wilkins M.J."/>
            <person name="Williams K.H."/>
            <person name="Banfield J.F."/>
        </authorList>
    </citation>
    <scope>NUCLEOTIDE SEQUENCE [LARGE SCALE GENOMIC DNA]</scope>
</reference>
<dbReference type="Proteomes" id="UP000034301">
    <property type="component" value="Unassembled WGS sequence"/>
</dbReference>
<dbReference type="GO" id="GO:0006633">
    <property type="term" value="P:fatty acid biosynthetic process"/>
    <property type="evidence" value="ECO:0007669"/>
    <property type="project" value="TreeGrafter"/>
</dbReference>
<dbReference type="PRINTS" id="PR00080">
    <property type="entry name" value="SDRFAMILY"/>
</dbReference>
<dbReference type="PRINTS" id="PR00081">
    <property type="entry name" value="GDHRDH"/>
</dbReference>
<dbReference type="PANTHER" id="PTHR42760">
    <property type="entry name" value="SHORT-CHAIN DEHYDROGENASES/REDUCTASES FAMILY MEMBER"/>
    <property type="match status" value="1"/>
</dbReference>
<evidence type="ECO:0000256" key="1">
    <source>
        <dbReference type="ARBA" id="ARBA00006484"/>
    </source>
</evidence>
<comment type="caution">
    <text evidence="3">The sequence shown here is derived from an EMBL/GenBank/DDBJ whole genome shotgun (WGS) entry which is preliminary data.</text>
</comment>
<sequence>MDLKDKIILITGSSSGIGMATARLAKKYGAIPVVHGRREKEELKNLAKELSCEYIFCDVRDQKAVQSEVQRILEKVGKIDILVNSAGISPIQEFLESTDEFWIDMFKTNVLGTTHFCQAIIPQMQKNKYGRIINIASIRGYTGTCGNPAYSVSKSAIINLTASLAKQFAPNIAINAIAPGFTDTPMSKTRTDKKFLEKAESCLLGRVARPEEIAEAILFLASDKASFITGQTILVDGGYSISGK</sequence>
<protein>
    <submittedName>
        <fullName evidence="3">3-oxoacyl-[acyl-carrier-protein] reductase</fullName>
    </submittedName>
</protein>
<evidence type="ECO:0000313" key="3">
    <source>
        <dbReference type="EMBL" id="KKR43314.1"/>
    </source>
</evidence>
<dbReference type="InterPro" id="IPR020904">
    <property type="entry name" value="Sc_DH/Rdtase_CS"/>
</dbReference>
<dbReference type="FunFam" id="3.40.50.720:FF:000084">
    <property type="entry name" value="Short-chain dehydrogenase reductase"/>
    <property type="match status" value="1"/>
</dbReference>
<dbReference type="Pfam" id="PF13561">
    <property type="entry name" value="adh_short_C2"/>
    <property type="match status" value="1"/>
</dbReference>
<dbReference type="Gene3D" id="3.40.50.720">
    <property type="entry name" value="NAD(P)-binding Rossmann-like Domain"/>
    <property type="match status" value="1"/>
</dbReference>
<organism evidence="3 4">
    <name type="scientific">Candidatus Nomurabacteria bacterium GW2011_GWF2_40_12</name>
    <dbReference type="NCBI Taxonomy" id="1618776"/>
    <lineage>
        <taxon>Bacteria</taxon>
        <taxon>Candidatus Nomuraibacteriota</taxon>
    </lineage>
</organism>
<dbReference type="SUPFAM" id="SSF51735">
    <property type="entry name" value="NAD(P)-binding Rossmann-fold domains"/>
    <property type="match status" value="1"/>
</dbReference>
<evidence type="ECO:0000313" key="4">
    <source>
        <dbReference type="Proteomes" id="UP000034301"/>
    </source>
</evidence>
<dbReference type="InterPro" id="IPR036291">
    <property type="entry name" value="NAD(P)-bd_dom_sf"/>
</dbReference>
<dbReference type="AlphaFoldDB" id="A0A0G0QSB0"/>
<keyword evidence="2" id="KW-0560">Oxidoreductase</keyword>
<accession>A0A0G0QSB0</accession>
<dbReference type="CDD" id="cd05233">
    <property type="entry name" value="SDR_c"/>
    <property type="match status" value="1"/>
</dbReference>
<dbReference type="GO" id="GO:0016616">
    <property type="term" value="F:oxidoreductase activity, acting on the CH-OH group of donors, NAD or NADP as acceptor"/>
    <property type="evidence" value="ECO:0007669"/>
    <property type="project" value="TreeGrafter"/>
</dbReference>
<dbReference type="PANTHER" id="PTHR42760:SF133">
    <property type="entry name" value="3-OXOACYL-[ACYL-CARRIER-PROTEIN] REDUCTASE"/>
    <property type="match status" value="1"/>
</dbReference>